<protein>
    <submittedName>
        <fullName evidence="1">Uncharacterized protein</fullName>
    </submittedName>
</protein>
<dbReference type="Proteomes" id="UP000243459">
    <property type="component" value="Chromosome 3"/>
</dbReference>
<evidence type="ECO:0000313" key="1">
    <source>
        <dbReference type="EMBL" id="ONK75118.1"/>
    </source>
</evidence>
<accession>A0A5P1F9S3</accession>
<dbReference type="AlphaFoldDB" id="A0A5P1F9S3"/>
<sequence length="135" mass="15709">MAAPQDDNRLQFLEEFRKKCAKGLYLTRKFQSLAGLNKWVETEYSDRNTDFLGVRRSTTLCCSNNETDKEVYRSMGRNVVVLFKDQFKLPAEINKKFQPVLEGTPPEVIDAQLRKSEHDVLEIVNQARDKVCIFF</sequence>
<dbReference type="EMBL" id="CM007383">
    <property type="protein sequence ID" value="ONK75118.1"/>
    <property type="molecule type" value="Genomic_DNA"/>
</dbReference>
<gene>
    <name evidence="1" type="ORF">A4U43_C03F13550</name>
</gene>
<name>A0A5P1F9S3_ASPOF</name>
<dbReference type="Gramene" id="ONK75118">
    <property type="protein sequence ID" value="ONK75118"/>
    <property type="gene ID" value="A4U43_C03F13550"/>
</dbReference>
<proteinExistence type="predicted"/>
<reference evidence="2" key="1">
    <citation type="journal article" date="2017" name="Nat. Commun.">
        <title>The asparagus genome sheds light on the origin and evolution of a young Y chromosome.</title>
        <authorList>
            <person name="Harkess A."/>
            <person name="Zhou J."/>
            <person name="Xu C."/>
            <person name="Bowers J.E."/>
            <person name="Van der Hulst R."/>
            <person name="Ayyampalayam S."/>
            <person name="Mercati F."/>
            <person name="Riccardi P."/>
            <person name="McKain M.R."/>
            <person name="Kakrana A."/>
            <person name="Tang H."/>
            <person name="Ray J."/>
            <person name="Groenendijk J."/>
            <person name="Arikit S."/>
            <person name="Mathioni S.M."/>
            <person name="Nakano M."/>
            <person name="Shan H."/>
            <person name="Telgmann-Rauber A."/>
            <person name="Kanno A."/>
            <person name="Yue Z."/>
            <person name="Chen H."/>
            <person name="Li W."/>
            <person name="Chen Y."/>
            <person name="Xu X."/>
            <person name="Zhang Y."/>
            <person name="Luo S."/>
            <person name="Chen H."/>
            <person name="Gao J."/>
            <person name="Mao Z."/>
            <person name="Pires J.C."/>
            <person name="Luo M."/>
            <person name="Kudrna D."/>
            <person name="Wing R.A."/>
            <person name="Meyers B.C."/>
            <person name="Yi K."/>
            <person name="Kong H."/>
            <person name="Lavrijsen P."/>
            <person name="Sunseri F."/>
            <person name="Falavigna A."/>
            <person name="Ye Y."/>
            <person name="Leebens-Mack J.H."/>
            <person name="Chen G."/>
        </authorList>
    </citation>
    <scope>NUCLEOTIDE SEQUENCE [LARGE SCALE GENOMIC DNA]</scope>
    <source>
        <strain evidence="2">cv. DH0086</strain>
    </source>
</reference>
<keyword evidence="2" id="KW-1185">Reference proteome</keyword>
<evidence type="ECO:0000313" key="2">
    <source>
        <dbReference type="Proteomes" id="UP000243459"/>
    </source>
</evidence>
<organism evidence="1 2">
    <name type="scientific">Asparagus officinalis</name>
    <name type="common">Garden asparagus</name>
    <dbReference type="NCBI Taxonomy" id="4686"/>
    <lineage>
        <taxon>Eukaryota</taxon>
        <taxon>Viridiplantae</taxon>
        <taxon>Streptophyta</taxon>
        <taxon>Embryophyta</taxon>
        <taxon>Tracheophyta</taxon>
        <taxon>Spermatophyta</taxon>
        <taxon>Magnoliopsida</taxon>
        <taxon>Liliopsida</taxon>
        <taxon>Asparagales</taxon>
        <taxon>Asparagaceae</taxon>
        <taxon>Asparagoideae</taxon>
        <taxon>Asparagus</taxon>
    </lineage>
</organism>